<dbReference type="RefSeq" id="WP_034344529.1">
    <property type="nucleotide sequence ID" value="NZ_FZNG01000013.1"/>
</dbReference>
<protein>
    <recommendedName>
        <fullName evidence="3">Outer membrane beta-barrel protein</fullName>
    </recommendedName>
</protein>
<organism evidence="1 2">
    <name type="scientific">Helicobacter trogontum</name>
    <dbReference type="NCBI Taxonomy" id="50960"/>
    <lineage>
        <taxon>Bacteria</taxon>
        <taxon>Pseudomonadati</taxon>
        <taxon>Campylobacterota</taxon>
        <taxon>Epsilonproteobacteria</taxon>
        <taxon>Campylobacterales</taxon>
        <taxon>Helicobacteraceae</taxon>
        <taxon>Helicobacter</taxon>
    </lineage>
</organism>
<dbReference type="Proteomes" id="UP000029878">
    <property type="component" value="Unassembled WGS sequence"/>
</dbReference>
<dbReference type="EMBL" id="JRPL02000008">
    <property type="protein sequence ID" value="TLD83447.1"/>
    <property type="molecule type" value="Genomic_DNA"/>
</dbReference>
<name>A0A4U8SBY1_9HELI</name>
<reference evidence="1 2" key="1">
    <citation type="journal article" date="2014" name="Genome Announc.">
        <title>Draft genome sequences of eight enterohepatic helicobacter species isolated from both laboratory and wild rodents.</title>
        <authorList>
            <person name="Sheh A."/>
            <person name="Shen Z."/>
            <person name="Fox J.G."/>
        </authorList>
    </citation>
    <scope>NUCLEOTIDE SEQUENCE [LARGE SCALE GENOMIC DNA]</scope>
    <source>
        <strain evidence="1 2">ATCC 700114</strain>
    </source>
</reference>
<evidence type="ECO:0008006" key="3">
    <source>
        <dbReference type="Google" id="ProtNLM"/>
    </source>
</evidence>
<evidence type="ECO:0000313" key="2">
    <source>
        <dbReference type="Proteomes" id="UP000029878"/>
    </source>
</evidence>
<dbReference type="OrthoDB" id="5318396at2"/>
<gene>
    <name evidence="1" type="ORF">LS81_005030</name>
</gene>
<proteinExistence type="predicted"/>
<sequence length="333" mass="37025">MSGLKRGVFYIIVGVFCCIESAWAVRYQFFLGIGQSIGEGTLHTSATNQMTKNTSSVNASGGYYYSQTQLGEYNGSIKDITSGYVGVEATFDKMGIFTLRGYISASYSNKVNLGSVSNVRDGNLRQCNQNEMPNLTNICYRDEFYISAPTSGQYQPVKFNANPNFAKDISNNAFMLDYSIGFDFGANIPIHILVGTFSNYKKMIPLRVGVYGGMGYEFITYSLGHYDTRTFNNTTMDNIVIKADDTLYLAGAGAFARLGASIYVYNNMRLDIGVKMPIQLAGDPSAKSQKWYQMDSTDSSITGDMKVFAQQLLRQEYNTTLGMYWQFAVNVLF</sequence>
<evidence type="ECO:0000313" key="1">
    <source>
        <dbReference type="EMBL" id="TLD83447.1"/>
    </source>
</evidence>
<dbReference type="AlphaFoldDB" id="A0A4U8SBY1"/>
<accession>A0A4U8SBY1</accession>
<comment type="caution">
    <text evidence="1">The sequence shown here is derived from an EMBL/GenBank/DDBJ whole genome shotgun (WGS) entry which is preliminary data.</text>
</comment>